<dbReference type="RefSeq" id="WP_263608194.1">
    <property type="nucleotide sequence ID" value="NZ_JAOVQM010000002.1"/>
</dbReference>
<dbReference type="EMBL" id="JAOVQM010000002">
    <property type="protein sequence ID" value="MCV2232032.1"/>
    <property type="molecule type" value="Genomic_DNA"/>
</dbReference>
<reference evidence="3" key="1">
    <citation type="submission" date="2022-09" db="EMBL/GenBank/DDBJ databases">
        <title>Novel Mycoplasma species identified in domestic and wild animals.</title>
        <authorList>
            <person name="Volokhov D.V."/>
            <person name="Furtak V.A."/>
            <person name="Zagorodnyaya T.A."/>
        </authorList>
    </citation>
    <scope>NUCLEOTIDE SEQUENCE</scope>
    <source>
        <strain evidence="3">Oakley</strain>
    </source>
</reference>
<feature type="region of interest" description="Disordered" evidence="1">
    <location>
        <begin position="331"/>
        <end position="374"/>
    </location>
</feature>
<keyword evidence="2" id="KW-0472">Membrane</keyword>
<evidence type="ECO:0000313" key="4">
    <source>
        <dbReference type="Proteomes" id="UP001177160"/>
    </source>
</evidence>
<keyword evidence="2" id="KW-1133">Transmembrane helix</keyword>
<sequence>MAILTMFSEVKIGDKKVKIEDLVGTLIFYPADKVVRFFELIGLTVPRKLRMASLRRELDPFVTSKKIVQQTLSDEVNYRLSWYDHFSESQLVNLVPQFKDAELDRKSRETLWVNLLSYLFDKQVPEGELMGFVKAAKEHQKGAVLEDFVAYNDKLNSIFFDELNQIDGLTPEVFRPVLFKSSTLVELREIGKKFGVDVPRRLKKSELVDIIVRELKNQDKYTKELEDKVNGLAVIQLQRFAIEYNIKASIELKKEEIIEYILANASETKEKYYVPSTPGVYEEIKPSARVYVDEEPEVKVAVEPEPVIEKVVESEPMVSILPVDEEVEALKPEPKPEPVVAAEPVIEEKQTEPKPEPKVVEKQPEPRPYEPRQAYYYGEPPRVETVKETVVVESIPKEALDGIIAELRALRMDLNQYHQAMLDKAYEKAHRPILTPTFMMGYETTLSAKEWDKVEKAEAKQIEEMNTVKTELTASTTSVIEEIKEEDNLANVDNSKKSRKQRKQAKVKKPVGKVRKTIRWIVIILLLLAVVYAAIGFLRAYGIFQFGLPAWTDNPNKGILNIIFDPGFEFANLIKTWFETTLQYMGNWEAFMNWWNNLFN</sequence>
<proteinExistence type="predicted"/>
<evidence type="ECO:0000313" key="3">
    <source>
        <dbReference type="EMBL" id="MCV2232032.1"/>
    </source>
</evidence>
<name>A0ABT2Y5K9_9MOLU</name>
<dbReference type="Proteomes" id="UP001177160">
    <property type="component" value="Unassembled WGS sequence"/>
</dbReference>
<keyword evidence="4" id="KW-1185">Reference proteome</keyword>
<evidence type="ECO:0000256" key="1">
    <source>
        <dbReference type="SAM" id="MobiDB-lite"/>
    </source>
</evidence>
<protein>
    <recommendedName>
        <fullName evidence="5">Rho termination factor N-terminal domain-containing protein</fullName>
    </recommendedName>
</protein>
<evidence type="ECO:0008006" key="5">
    <source>
        <dbReference type="Google" id="ProtNLM"/>
    </source>
</evidence>
<accession>A0ABT2Y5K9</accession>
<organism evidence="3 4">
    <name type="scientific">Paracholeplasma manati</name>
    <dbReference type="NCBI Taxonomy" id="591373"/>
    <lineage>
        <taxon>Bacteria</taxon>
        <taxon>Bacillati</taxon>
        <taxon>Mycoplasmatota</taxon>
        <taxon>Mollicutes</taxon>
        <taxon>Acholeplasmatales</taxon>
        <taxon>Acholeplasmataceae</taxon>
        <taxon>Paracholeplasma</taxon>
    </lineage>
</organism>
<keyword evidence="2" id="KW-0812">Transmembrane</keyword>
<evidence type="ECO:0000256" key="2">
    <source>
        <dbReference type="SAM" id="Phobius"/>
    </source>
</evidence>
<gene>
    <name evidence="3" type="ORF">N7548_04235</name>
</gene>
<comment type="caution">
    <text evidence="3">The sequence shown here is derived from an EMBL/GenBank/DDBJ whole genome shotgun (WGS) entry which is preliminary data.</text>
</comment>
<feature type="transmembrane region" description="Helical" evidence="2">
    <location>
        <begin position="518"/>
        <end position="538"/>
    </location>
</feature>
<feature type="compositionally biased region" description="Basic and acidic residues" evidence="1">
    <location>
        <begin position="346"/>
        <end position="370"/>
    </location>
</feature>